<dbReference type="AlphaFoldDB" id="A0AB34J2V1"/>
<organism evidence="1 2">
    <name type="scientific">Prymnesium parvum</name>
    <name type="common">Toxic golden alga</name>
    <dbReference type="NCBI Taxonomy" id="97485"/>
    <lineage>
        <taxon>Eukaryota</taxon>
        <taxon>Haptista</taxon>
        <taxon>Haptophyta</taxon>
        <taxon>Prymnesiophyceae</taxon>
        <taxon>Prymnesiales</taxon>
        <taxon>Prymnesiaceae</taxon>
        <taxon>Prymnesium</taxon>
    </lineage>
</organism>
<proteinExistence type="predicted"/>
<name>A0AB34J2V1_PRYPA</name>
<evidence type="ECO:0000313" key="1">
    <source>
        <dbReference type="EMBL" id="KAL1511241.1"/>
    </source>
</evidence>
<evidence type="ECO:0000313" key="2">
    <source>
        <dbReference type="Proteomes" id="UP001515480"/>
    </source>
</evidence>
<accession>A0AB34J2V1</accession>
<reference evidence="1 2" key="1">
    <citation type="journal article" date="2024" name="Science">
        <title>Giant polyketide synthase enzymes in the biosynthesis of giant marine polyether toxins.</title>
        <authorList>
            <person name="Fallon T.R."/>
            <person name="Shende V.V."/>
            <person name="Wierzbicki I.H."/>
            <person name="Pendleton A.L."/>
            <person name="Watervoot N.F."/>
            <person name="Auber R.P."/>
            <person name="Gonzalez D.J."/>
            <person name="Wisecaver J.H."/>
            <person name="Moore B.S."/>
        </authorList>
    </citation>
    <scope>NUCLEOTIDE SEQUENCE [LARGE SCALE GENOMIC DNA]</scope>
    <source>
        <strain evidence="1 2">12B1</strain>
    </source>
</reference>
<comment type="caution">
    <text evidence="1">The sequence shown here is derived from an EMBL/GenBank/DDBJ whole genome shotgun (WGS) entry which is preliminary data.</text>
</comment>
<dbReference type="Proteomes" id="UP001515480">
    <property type="component" value="Unassembled WGS sequence"/>
</dbReference>
<sequence>MSALHWARYLRKVQLTFNPFVKSSAVPMLGILNTKKIKEMIPQLVVAKKLLPRGEETASMSVSFADNSQMEFDLVRLQNAMIIEKIEMENVRIAVVEVERGKPFS</sequence>
<dbReference type="EMBL" id="JBGBPQ010000014">
    <property type="protein sequence ID" value="KAL1511241.1"/>
    <property type="molecule type" value="Genomic_DNA"/>
</dbReference>
<dbReference type="Gene3D" id="3.40.30.10">
    <property type="entry name" value="Glutaredoxin"/>
    <property type="match status" value="1"/>
</dbReference>
<keyword evidence="2" id="KW-1185">Reference proteome</keyword>
<protein>
    <submittedName>
        <fullName evidence="1">Uncharacterized protein</fullName>
    </submittedName>
</protein>
<gene>
    <name evidence="1" type="ORF">AB1Y20_006050</name>
</gene>